<keyword evidence="4" id="KW-1185">Reference proteome</keyword>
<dbReference type="RefSeq" id="WP_087641119.1">
    <property type="nucleotide sequence ID" value="NZ_CP147246.1"/>
</dbReference>
<keyword evidence="1" id="KW-1133">Transmembrane helix</keyword>
<evidence type="ECO:0000313" key="4">
    <source>
        <dbReference type="Proteomes" id="UP000196151"/>
    </source>
</evidence>
<keyword evidence="1" id="KW-0472">Membrane</keyword>
<dbReference type="EMBL" id="CP147246">
    <property type="protein sequence ID" value="WYJ93547.1"/>
    <property type="molecule type" value="Genomic_DNA"/>
</dbReference>
<accession>A0A200J907</accession>
<evidence type="ECO:0000256" key="1">
    <source>
        <dbReference type="SAM" id="Phobius"/>
    </source>
</evidence>
<reference evidence="3" key="3">
    <citation type="submission" date="2024-03" db="EMBL/GenBank/DDBJ databases">
        <title>The Genome Sequence of Enterococcus sp. DIV0238c.</title>
        <authorList>
            <consortium name="The Broad Institute Genomics Platform"/>
            <consortium name="The Broad Institute Microbial Omics Core"/>
            <consortium name="The Broad Institute Genomic Center for Infectious Diseases"/>
            <person name="Earl A."/>
            <person name="Manson A."/>
            <person name="Gilmore M."/>
            <person name="Schwartman J."/>
            <person name="Shea T."/>
            <person name="Abouelleil A."/>
            <person name="Cao P."/>
            <person name="Chapman S."/>
            <person name="Cusick C."/>
            <person name="Young S."/>
            <person name="Neafsey D."/>
            <person name="Nusbaum C."/>
            <person name="Birren B."/>
        </authorList>
    </citation>
    <scope>NUCLEOTIDE SEQUENCE</scope>
    <source>
        <strain evidence="3">9D6_DIV0238</strain>
    </source>
</reference>
<keyword evidence="1" id="KW-0812">Transmembrane</keyword>
<gene>
    <name evidence="3" type="ORF">A5889_001047</name>
    <name evidence="2" type="ORF">A5889_002032</name>
</gene>
<dbReference type="OrthoDB" id="2171459at2"/>
<sequence length="678" mass="76125">MKGAGKQIKHDETGYALLYTLGAIILVSLVMMGIFIHARNNFLQISAVDQITKMKDIKEYALQEASFKVNQLIQTKVSENTELGKGRNKQEDAANLKKTMLEVADELENQIKQENIGKNQDFSYEVLIDKTPTVTATDEVYKFISDDDTGENGWLKAQASSDTKGITNTKTTFSLKVKVKQTGKNGQEKRTVAKADYVYEFQWEKKLQIDEEQQLDSWRYVYYEAPLTSGDKYLSADTWIRKMDRIYRYQKQPLDFPYDDFDHRTASTFGRSNNFLVDYKDQQLLDFLNAKPISNEVTFDGSFFLNQGVLLRGKSNAQLSTNNLLYLGSETDPSAGKNLIKELNVTADTGIYIHMPVESNDAGLYIDNDLQEIKTPNLLINHTGKNEKTNGFFLARGTILLDKSTTNSNFTEYAGDSKKNNPQDKYWSEFMNGGLVIAGSQVHLTPTDNTIKIDGVSVNSGSNDTRKIQVKNGHFMLTSAAMKDGGESDFAYADQGDYTSKPRQPALLELSGSKTALTVENGVSFIDAPKMRRRSDGQKKGSYYNDKKWWNTIRLSDKSKLNLGTVGVEPFNLEMEEDTVVAMELLPNLALFDPTFIEKGFNKTKPTIKGKLILKTATADDTVELKSMLEGLEDIPLNVKSDEQDAVNGEVTIVSPTVPKNPNADWVAQRVFDYSELK</sequence>
<reference evidence="3" key="2">
    <citation type="submission" date="2017-05" db="EMBL/GenBank/DDBJ databases">
        <authorList>
            <consortium name="The Broad Institute Genomics Platform"/>
            <consortium name="The Broad Institute Genomic Center for Infectious Diseases"/>
            <person name="Earl A."/>
            <person name="Manson A."/>
            <person name="Schwartman J."/>
            <person name="Gilmore M."/>
            <person name="Abouelleil A."/>
            <person name="Cao P."/>
            <person name="Chapman S."/>
            <person name="Cusick C."/>
            <person name="Shea T."/>
            <person name="Young S."/>
            <person name="Neafsey D."/>
            <person name="Nusbaum C."/>
            <person name="Birren B."/>
        </authorList>
    </citation>
    <scope>NUCLEOTIDE SEQUENCE</scope>
    <source>
        <strain evidence="3">9D6_DIV0238</strain>
    </source>
</reference>
<reference evidence="2" key="1">
    <citation type="submission" date="2017-05" db="EMBL/GenBank/DDBJ databases">
        <title>The Genome Sequence of Enterococcus sp. 9D6_DIV0238.</title>
        <authorList>
            <consortium name="The Broad Institute Genomics Platform"/>
            <consortium name="The Broad Institute Genomic Center for Infectious Diseases"/>
            <person name="Earl A."/>
            <person name="Manson A."/>
            <person name="Schwartman J."/>
            <person name="Gilmore M."/>
            <person name="Abouelleil A."/>
            <person name="Cao P."/>
            <person name="Chapman S."/>
            <person name="Cusick C."/>
            <person name="Shea T."/>
            <person name="Young S."/>
            <person name="Neafsey D."/>
            <person name="Nusbaum C."/>
            <person name="Birren B."/>
        </authorList>
    </citation>
    <scope>NUCLEOTIDE SEQUENCE [LARGE SCALE GENOMIC DNA]</scope>
    <source>
        <strain evidence="2">9D6_DIV0238</strain>
    </source>
</reference>
<dbReference type="AlphaFoldDB" id="A0A200J907"/>
<name>A0A200J907_9ENTE</name>
<evidence type="ECO:0000313" key="2">
    <source>
        <dbReference type="EMBL" id="OUZ33321.1"/>
    </source>
</evidence>
<evidence type="ECO:0000313" key="3">
    <source>
        <dbReference type="EMBL" id="WYJ93547.1"/>
    </source>
</evidence>
<proteinExistence type="predicted"/>
<protein>
    <submittedName>
        <fullName evidence="2">Uncharacterized protein</fullName>
    </submittedName>
</protein>
<organism evidence="2">
    <name type="scientific">Candidatus Enterococcus dunnyi</name>
    <dbReference type="NCBI Taxonomy" id="1834192"/>
    <lineage>
        <taxon>Bacteria</taxon>
        <taxon>Bacillati</taxon>
        <taxon>Bacillota</taxon>
        <taxon>Bacilli</taxon>
        <taxon>Lactobacillales</taxon>
        <taxon>Enterococcaceae</taxon>
        <taxon>Enterococcus</taxon>
    </lineage>
</organism>
<dbReference type="Proteomes" id="UP000196151">
    <property type="component" value="Chromosome"/>
</dbReference>
<dbReference type="EMBL" id="NIBQ01000002">
    <property type="protein sequence ID" value="OUZ33321.1"/>
    <property type="molecule type" value="Genomic_DNA"/>
</dbReference>
<feature type="transmembrane region" description="Helical" evidence="1">
    <location>
        <begin position="16"/>
        <end position="36"/>
    </location>
</feature>